<reference evidence="4 5" key="1">
    <citation type="submission" date="2021-05" db="EMBL/GenBank/DDBJ databases">
        <title>Genome Assembly of Synthetic Allotetraploid Brassica napus Reveals Homoeologous Exchanges between Subgenomes.</title>
        <authorList>
            <person name="Davis J.T."/>
        </authorList>
    </citation>
    <scope>NUCLEOTIDE SEQUENCE [LARGE SCALE GENOMIC DNA]</scope>
    <source>
        <strain evidence="5">cv. Da-Ae</strain>
        <tissue evidence="4">Seedling</tissue>
    </source>
</reference>
<dbReference type="Proteomes" id="UP000824890">
    <property type="component" value="Unassembled WGS sequence"/>
</dbReference>
<comment type="caution">
    <text evidence="4">The sequence shown here is derived from an EMBL/GenBank/DDBJ whole genome shotgun (WGS) entry which is preliminary data.</text>
</comment>
<gene>
    <name evidence="4" type="ORF">HID58_005670</name>
</gene>
<dbReference type="InterPro" id="IPR058610">
    <property type="entry name" value="WIT1_2_N"/>
</dbReference>
<evidence type="ECO:0000313" key="5">
    <source>
        <dbReference type="Proteomes" id="UP000824890"/>
    </source>
</evidence>
<evidence type="ECO:0000256" key="1">
    <source>
        <dbReference type="SAM" id="Coils"/>
    </source>
</evidence>
<name>A0ABQ8E967_BRANA</name>
<protein>
    <recommendedName>
        <fullName evidence="3">WIT1/2 N-terminal helical bundle domain-containing protein</fullName>
    </recommendedName>
</protein>
<feature type="domain" description="WIT1/2 N-terminal helical bundle" evidence="3">
    <location>
        <begin position="29"/>
        <end position="135"/>
    </location>
</feature>
<dbReference type="EMBL" id="JAGKQM010000002">
    <property type="protein sequence ID" value="KAH0938209.1"/>
    <property type="molecule type" value="Genomic_DNA"/>
</dbReference>
<dbReference type="PANTHER" id="PTHR35705">
    <property type="entry name" value="WPP DOMAIN-INTERACTING TAIL-ANCHORED PROTEIN 1"/>
    <property type="match status" value="1"/>
</dbReference>
<evidence type="ECO:0000313" key="4">
    <source>
        <dbReference type="EMBL" id="KAH0938209.1"/>
    </source>
</evidence>
<dbReference type="Pfam" id="PF26581">
    <property type="entry name" value="WIT1_2_N"/>
    <property type="match status" value="1"/>
</dbReference>
<proteinExistence type="predicted"/>
<accession>A0ABQ8E967</accession>
<organism evidence="4 5">
    <name type="scientific">Brassica napus</name>
    <name type="common">Rape</name>
    <dbReference type="NCBI Taxonomy" id="3708"/>
    <lineage>
        <taxon>Eukaryota</taxon>
        <taxon>Viridiplantae</taxon>
        <taxon>Streptophyta</taxon>
        <taxon>Embryophyta</taxon>
        <taxon>Tracheophyta</taxon>
        <taxon>Spermatophyta</taxon>
        <taxon>Magnoliopsida</taxon>
        <taxon>eudicotyledons</taxon>
        <taxon>Gunneridae</taxon>
        <taxon>Pentapetalae</taxon>
        <taxon>rosids</taxon>
        <taxon>malvids</taxon>
        <taxon>Brassicales</taxon>
        <taxon>Brassicaceae</taxon>
        <taxon>Brassiceae</taxon>
        <taxon>Brassica</taxon>
    </lineage>
</organism>
<dbReference type="PANTHER" id="PTHR35705:SF11">
    <property type="entry name" value="EGF-LIKE DOMAIN-CONTAINING PROTEIN"/>
    <property type="match status" value="1"/>
</dbReference>
<evidence type="ECO:0000256" key="2">
    <source>
        <dbReference type="SAM" id="MobiDB-lite"/>
    </source>
</evidence>
<sequence>MEEIVQEDVRNHGEASSSSRSEEEQGIEGLLIKLEMDSAYNSEKLLNLHVLLMHLLAWDNDLERVGTLDSSAASFEKALTFDLLCGILESEVKEVDEILDELEAQIVDASYKLSTCKHSNSIFMEGKLGENEESVGYSGSGQDLRQKYALRPADLRHKNALRMLEKSLARELELDKKLMEFQQNEEELKLKLHYTEEVSSRMEEASEFIWGQFLEAENSSEVLMGISKELVGRLQIIQLSQNGSAQRESELKAKLEDLTVQLEGKDLLVQNLEGTIAENREMVSEVLTLREQVKSAEEKLEKTESELKSVNASKQEVLLHLAEMENANESIKESLFEAESRAESGEAKIKEVDAANLELTEELNFLKDADEKKTKKVSSLEKQVRELEFQLQNSKVSSEASQEQQNMLYTAIWDMETLIEDLKSKASKAESRTQTVEEKCVVVSTANSVLNKEVTLLRQRAKSLEASLELANVEKEKNAQEITVRNKLLMDMVMQLSSERERIQEQLYSLAKENEKLRVNQCSMGSKYQRNGTYAGDKELPFNAESLQAGSYLGDSREMAKEEVNCLPPVAPIMDTYETNASCRRDNECIKHCPKGCKIVNCSSLVDAREMAKEEVNCLCGKCRDGKKSCEAPIMDSYETDVSCRRDNECIKYCPKGFKIVNCSFGTCFCER</sequence>
<keyword evidence="5" id="KW-1185">Reference proteome</keyword>
<feature type="region of interest" description="Disordered" evidence="2">
    <location>
        <begin position="1"/>
        <end position="23"/>
    </location>
</feature>
<evidence type="ECO:0000259" key="3">
    <source>
        <dbReference type="Pfam" id="PF26581"/>
    </source>
</evidence>
<feature type="coiled-coil region" evidence="1">
    <location>
        <begin position="85"/>
        <end position="112"/>
    </location>
</feature>
<dbReference type="InterPro" id="IPR039976">
    <property type="entry name" value="WIT1/WIT2"/>
</dbReference>
<keyword evidence="1" id="KW-0175">Coiled coil</keyword>
<feature type="coiled-coil region" evidence="1">
    <location>
        <begin position="279"/>
        <end position="520"/>
    </location>
</feature>